<keyword evidence="8" id="KW-1185">Reference proteome</keyword>
<reference evidence="7 8" key="1">
    <citation type="submission" date="2016-10" db="EMBL/GenBank/DDBJ databases">
        <title>Rodentibacter gen. nov. and new species.</title>
        <authorList>
            <person name="Christensen H."/>
        </authorList>
    </citation>
    <scope>NUCLEOTIDE SEQUENCE [LARGE SCALE GENOMIC DNA]</scope>
    <source>
        <strain evidence="8">ppn416</strain>
    </source>
</reference>
<evidence type="ECO:0000256" key="3">
    <source>
        <dbReference type="ARBA" id="ARBA00023237"/>
    </source>
</evidence>
<feature type="chain" id="PRO_5013416905" description="LPS-assembly protein LptD" evidence="4">
    <location>
        <begin position="24"/>
        <end position="780"/>
    </location>
</feature>
<dbReference type="Pfam" id="PF03968">
    <property type="entry name" value="LptD_N"/>
    <property type="match status" value="1"/>
</dbReference>
<dbReference type="PANTHER" id="PTHR30189:SF1">
    <property type="entry name" value="LPS-ASSEMBLY PROTEIN LPTD"/>
    <property type="match status" value="1"/>
</dbReference>
<dbReference type="InterPro" id="IPR005653">
    <property type="entry name" value="OstA-like_N"/>
</dbReference>
<comment type="caution">
    <text evidence="7">The sequence shown here is derived from an EMBL/GenBank/DDBJ whole genome shotgun (WGS) entry which is preliminary data.</text>
</comment>
<keyword evidence="1 4" id="KW-0732">Signal</keyword>
<dbReference type="GO" id="GO:1990351">
    <property type="term" value="C:transporter complex"/>
    <property type="evidence" value="ECO:0007669"/>
    <property type="project" value="TreeGrafter"/>
</dbReference>
<dbReference type="Pfam" id="PF04453">
    <property type="entry name" value="LptD"/>
    <property type="match status" value="1"/>
</dbReference>
<dbReference type="Proteomes" id="UP000188481">
    <property type="component" value="Unassembled WGS sequence"/>
</dbReference>
<gene>
    <name evidence="4" type="primary">lptD</name>
    <name evidence="7" type="ORF">BKK54_02580</name>
</gene>
<dbReference type="PANTHER" id="PTHR30189">
    <property type="entry name" value="LPS-ASSEMBLY PROTEIN"/>
    <property type="match status" value="1"/>
</dbReference>
<keyword evidence="2 4" id="KW-0472">Membrane</keyword>
<dbReference type="GO" id="GO:0043165">
    <property type="term" value="P:Gram-negative-bacterium-type cell outer membrane assembly"/>
    <property type="evidence" value="ECO:0007669"/>
    <property type="project" value="UniProtKB-UniRule"/>
</dbReference>
<dbReference type="InterPro" id="IPR007543">
    <property type="entry name" value="LptD_C"/>
</dbReference>
<comment type="subcellular location">
    <subcellularLocation>
        <location evidence="4">Cell outer membrane</location>
    </subcellularLocation>
</comment>
<evidence type="ECO:0000256" key="1">
    <source>
        <dbReference type="ARBA" id="ARBA00022729"/>
    </source>
</evidence>
<dbReference type="AlphaFoldDB" id="A0A1V3J805"/>
<feature type="signal peptide" evidence="4">
    <location>
        <begin position="1"/>
        <end position="23"/>
    </location>
</feature>
<accession>A0A1V3J805</accession>
<comment type="subunit">
    <text evidence="4">Component of the lipopolysaccharide transport and assembly complex. Interacts with LptE and LptA.</text>
</comment>
<comment type="caution">
    <text evidence="4">Lacks conserved residue(s) required for the propagation of feature annotation.</text>
</comment>
<dbReference type="HAMAP" id="MF_01411">
    <property type="entry name" value="LPS_assembly_LptD"/>
    <property type="match status" value="1"/>
</dbReference>
<feature type="domain" description="Organic solvent tolerance-like N-terminal" evidence="5">
    <location>
        <begin position="51"/>
        <end position="188"/>
    </location>
</feature>
<sequence precursor="true">MNKKYTLIFLSILTALYSQTTLADLRAQCLVGVPRFSGEEVSGNPNDLPVYIEADEAEINQPTSAIYKGKADLKQGNRHLIADSVEVKQLGEGTALQRFAYVRGGFDYKDNQINMLGKNADFNLDSKDGHVTEADYQLVGRQGRGKAQEIELRNNTRVMKNATFTSCLPNDNAWAVDASEITQYIKEEYAEMWHARFKVLGVPVFYTPYLQLPIGDRRRSGLLMPSAGSSSRDGYWYSQPIYWNIAPNYDATMTPKYMSHRGWQLNGEFRYLTAVGEGKIAGEYLGRDRYDEYYGENRKRHLFYWNHSSSFLENWRLNVDYTRVSDKRYFTDFTSDYGNSTDGYANQYARIAYYQPNYNFAISARQFQIFDEVDIGPYRAIPQIDLNYYKNDLANGWLDFKLFSQAVRFDNDSSLMPTAWRFHLEPSLATAMSNKYGSLNIETKLYATHYQQKKGKGVSAEEVESRVNRVIPQIKVDLQTVLARDTTFLKDYMQTFEPRVQYLYRPYRDQSHIGSSRTNDYLGYGYDSSLVQQDYYSLFRDRRYSGLDRISSANQVTLGGTTRFYDRHSMERFNFSAGQTYYLTNSRIDSNPANSTQRSSSSWTLESNWKLNDSWNWHGSYQYDTQLNKTSLANTSVEYNPIKNNLIQLNYRYASQAYIDQNLGRSANAYNQDIKQLGLVAAWEMTDNWAVVGKYYQDLALKKPVEQYLGVQYNSCCWAVGVGARRYVTNRQNQGQDDVVYDHSIGVTFELRGLGTNDHQSGIQEMLKKGKLPYIKAYSL</sequence>
<dbReference type="InterPro" id="IPR020889">
    <property type="entry name" value="LipoPS_assembly_LptD"/>
</dbReference>
<name>A0A1V3J805_9PAST</name>
<evidence type="ECO:0000259" key="5">
    <source>
        <dbReference type="Pfam" id="PF03968"/>
    </source>
</evidence>
<evidence type="ECO:0000256" key="2">
    <source>
        <dbReference type="ARBA" id="ARBA00023136"/>
    </source>
</evidence>
<evidence type="ECO:0000256" key="4">
    <source>
        <dbReference type="HAMAP-Rule" id="MF_01411"/>
    </source>
</evidence>
<dbReference type="InterPro" id="IPR050218">
    <property type="entry name" value="LptD"/>
</dbReference>
<dbReference type="STRING" id="1908264.BKK54_02580"/>
<proteinExistence type="inferred from homology"/>
<dbReference type="EMBL" id="MLHN01000004">
    <property type="protein sequence ID" value="OOF51510.1"/>
    <property type="molecule type" value="Genomic_DNA"/>
</dbReference>
<keyword evidence="3 4" id="KW-0998">Cell outer membrane</keyword>
<dbReference type="GO" id="GO:0009279">
    <property type="term" value="C:cell outer membrane"/>
    <property type="evidence" value="ECO:0007669"/>
    <property type="project" value="UniProtKB-SubCell"/>
</dbReference>
<organism evidence="7 8">
    <name type="scientific">Rodentibacter genomosp. 1</name>
    <dbReference type="NCBI Taxonomy" id="1908264"/>
    <lineage>
        <taxon>Bacteria</taxon>
        <taxon>Pseudomonadati</taxon>
        <taxon>Pseudomonadota</taxon>
        <taxon>Gammaproteobacteria</taxon>
        <taxon>Pasteurellales</taxon>
        <taxon>Pasteurellaceae</taxon>
        <taxon>Rodentibacter</taxon>
    </lineage>
</organism>
<protein>
    <recommendedName>
        <fullName evidence="4">LPS-assembly protein LptD</fullName>
    </recommendedName>
</protein>
<dbReference type="RefSeq" id="WP_077541247.1">
    <property type="nucleotide sequence ID" value="NZ_MLHN01000004.1"/>
</dbReference>
<evidence type="ECO:0000259" key="6">
    <source>
        <dbReference type="Pfam" id="PF04453"/>
    </source>
</evidence>
<evidence type="ECO:0000313" key="8">
    <source>
        <dbReference type="Proteomes" id="UP000188481"/>
    </source>
</evidence>
<comment type="similarity">
    <text evidence="4">Belongs to the LptD family.</text>
</comment>
<dbReference type="GO" id="GO:0015920">
    <property type="term" value="P:lipopolysaccharide transport"/>
    <property type="evidence" value="ECO:0007669"/>
    <property type="project" value="InterPro"/>
</dbReference>
<dbReference type="NCBIfam" id="NF002997">
    <property type="entry name" value="PRK03761.1"/>
    <property type="match status" value="1"/>
</dbReference>
<comment type="function">
    <text evidence="4">Together with LptE, is involved in the assembly of lipopolysaccharide (LPS) at the surface of the outer membrane.</text>
</comment>
<feature type="domain" description="LptD C-terminal" evidence="6">
    <location>
        <begin position="299"/>
        <end position="689"/>
    </location>
</feature>
<evidence type="ECO:0000313" key="7">
    <source>
        <dbReference type="EMBL" id="OOF51510.1"/>
    </source>
</evidence>
<dbReference type="Gene3D" id="2.60.450.10">
    <property type="entry name" value="Lipopolysaccharide (LPS) transport protein A like domain"/>
    <property type="match status" value="1"/>
</dbReference>